<name>A0A8A1M303_AJECA</name>
<dbReference type="Proteomes" id="UP000663671">
    <property type="component" value="Chromosome 2"/>
</dbReference>
<proteinExistence type="predicted"/>
<reference evidence="1" key="1">
    <citation type="submission" date="2021-01" db="EMBL/GenBank/DDBJ databases">
        <title>Chromosome-level genome assembly of a human fungal pathogen reveals clustering of transcriptionally co-regulated genes.</title>
        <authorList>
            <person name="Voorhies M."/>
            <person name="Cohen S."/>
            <person name="Shea T.P."/>
            <person name="Petrus S."/>
            <person name="Munoz J.F."/>
            <person name="Poplawski S."/>
            <person name="Goldman W.E."/>
            <person name="Michael T."/>
            <person name="Cuomo C.A."/>
            <person name="Sil A."/>
            <person name="Beyhan S."/>
        </authorList>
    </citation>
    <scope>NUCLEOTIDE SEQUENCE</scope>
    <source>
        <strain evidence="1">WU24</strain>
    </source>
</reference>
<dbReference type="AlphaFoldDB" id="A0A8A1M303"/>
<dbReference type="VEuPathDB" id="FungiDB:I7I51_08241"/>
<accession>A0A8A1M303</accession>
<evidence type="ECO:0000313" key="2">
    <source>
        <dbReference type="Proteomes" id="UP000663671"/>
    </source>
</evidence>
<organism evidence="1 2">
    <name type="scientific">Ajellomyces capsulatus</name>
    <name type="common">Darling's disease fungus</name>
    <name type="synonym">Histoplasma capsulatum</name>
    <dbReference type="NCBI Taxonomy" id="5037"/>
    <lineage>
        <taxon>Eukaryota</taxon>
        <taxon>Fungi</taxon>
        <taxon>Dikarya</taxon>
        <taxon>Ascomycota</taxon>
        <taxon>Pezizomycotina</taxon>
        <taxon>Eurotiomycetes</taxon>
        <taxon>Eurotiomycetidae</taxon>
        <taxon>Onygenales</taxon>
        <taxon>Ajellomycetaceae</taxon>
        <taxon>Histoplasma</taxon>
    </lineage>
</organism>
<evidence type="ECO:0000313" key="1">
    <source>
        <dbReference type="EMBL" id="QSS58812.1"/>
    </source>
</evidence>
<dbReference type="EMBL" id="CP069109">
    <property type="protein sequence ID" value="QSS58812.1"/>
    <property type="molecule type" value="Genomic_DNA"/>
</dbReference>
<sequence length="97" mass="10725">MPIGGVLLVSDRTRRSGNGKLQNYTEYWPSNLDHGRNATKPARWNGLPDGVKDILTLTKPTNNKVNHGRENAEGSLWVSCDQAQHIIVLKNVHGPSL</sequence>
<protein>
    <submittedName>
        <fullName evidence="1">Uncharacterized protein</fullName>
    </submittedName>
</protein>
<gene>
    <name evidence="1" type="ORF">I7I51_08241</name>
</gene>